<comment type="caution">
    <text evidence="2">The sequence shown here is derived from an EMBL/GenBank/DDBJ whole genome shotgun (WGS) entry which is preliminary data.</text>
</comment>
<dbReference type="EMBL" id="JACHGW010000006">
    <property type="protein sequence ID" value="MBB6053291.1"/>
    <property type="molecule type" value="Genomic_DNA"/>
</dbReference>
<feature type="region of interest" description="Disordered" evidence="1">
    <location>
        <begin position="344"/>
        <end position="365"/>
    </location>
</feature>
<keyword evidence="3" id="KW-1185">Reference proteome</keyword>
<feature type="compositionally biased region" description="Low complexity" evidence="1">
    <location>
        <begin position="800"/>
        <end position="809"/>
    </location>
</feature>
<evidence type="ECO:0000313" key="2">
    <source>
        <dbReference type="EMBL" id="MBB6053291.1"/>
    </source>
</evidence>
<protein>
    <submittedName>
        <fullName evidence="2">Uncharacterized protein</fullName>
    </submittedName>
</protein>
<dbReference type="Proteomes" id="UP000520814">
    <property type="component" value="Unassembled WGS sequence"/>
</dbReference>
<evidence type="ECO:0000256" key="1">
    <source>
        <dbReference type="SAM" id="MobiDB-lite"/>
    </source>
</evidence>
<sequence length="1148" mass="120859">MAFTPTAKWLTGRSREQVYTLDFTLSLEWAPIIVGSGVVVHFVKRCDLIAAADGGYQLAFNPTFGGGTRGPYVQIQPTFQLVAGSIRTVSASPYPPDSTYQYVWSPAFDPAGGWVQANRQVADYKWGWLLTIYPGDGGSGGVTQFVDVSAGSPVTFWYIGTSLPATPGPLGATVYSSSGVPAGVTIPPDTLRPAPDDWERTHGPTYSHTLSGTITFSGGLLEEYFLNLDQPSALDIGGHSVPSAQVSELGSEDPDLGQLQWARQYSERRASGSVQSITVNLGALGTYSSTTAANASFPNSSFQMPFAQVSAFSHALGSTGSSMNATYSLTALWSAGGVTVSPQPVSYSDSGGSASDSGGTATTNALTGSSAWPSFPTYLPGGGPGGGQAERGGVKVGNASTHLKIPTPQTMVFNGQLLRLPIGAANDVPYDVQIDTYSSAPGTAPGSLVTISGVTSSFSRTFTYDDRASRGATRLGSAISRAGGGSTWYVAKSGFPDNAGVRLTGTNAPACLSRRMALRGRRWGLYNATLPDMADILIAPWPSYTLSATATASVTGGILGLTGATGAGSIYFASGTVSTAPLPEYRYFSFRVRSVGSANQSVRLQRSGSVSIPTQHTYDWTVTTGADGVWTTFDLDALGSFGSSILAGFITPALMSGFWVITVPSGATVEIEYLKASKHTFARLDAIRGLWSTGNPALTGIVDGSPYYFTLAGTDTLPSWLYGGWSLTPQASPSGSKPWGHERPTNANVNSGSYFPQAWFYDADNWWYIAGGGLLYNPSGGGWEVFFNQEPSAGLGGTPSPGSSTTPESSLVGLGIDCQDVYERVQVYSGAGDVFGHSGGNYGLTTTLQFGILLGAASTGLEVGDTDAGWPDVVAYDPTPAERARGAVAGVENYAILSPDLRSNITYTWRLDPEVDISQFLTASPVDRDIWRTIWALSADGKGLAALASADGWYALAAVETSGGTTGIRFRRCDHGVPDVPSGMRWPVLVFATTNAADKWPSLALDPWGKILLLYERAGAVYRRSSDDEGASWSDETMAFSSGKFPDQSADPMTGTLLTAAVAASGSDWVIKGQVQHPGDASPSAEFTFQYWNGSALVDLKVKKSAFRLACGYEVQGRWNLACTVAGESDVSNWWCGDGEGRTWTRIT</sequence>
<dbReference type="RefSeq" id="WP_184203387.1">
    <property type="nucleotide sequence ID" value="NZ_JACHGW010000006.1"/>
</dbReference>
<evidence type="ECO:0000313" key="3">
    <source>
        <dbReference type="Proteomes" id="UP000520814"/>
    </source>
</evidence>
<gene>
    <name evidence="2" type="ORF">HNQ39_005125</name>
</gene>
<reference evidence="2 3" key="1">
    <citation type="submission" date="2020-08" db="EMBL/GenBank/DDBJ databases">
        <title>Genomic Encyclopedia of Type Strains, Phase IV (KMG-IV): sequencing the most valuable type-strain genomes for metagenomic binning, comparative biology and taxonomic classification.</title>
        <authorList>
            <person name="Goeker M."/>
        </authorList>
    </citation>
    <scope>NUCLEOTIDE SEQUENCE [LARGE SCALE GENOMIC DNA]</scope>
    <source>
        <strain evidence="2 3">DSM 23562</strain>
    </source>
</reference>
<feature type="compositionally biased region" description="Low complexity" evidence="1">
    <location>
        <begin position="348"/>
        <end position="363"/>
    </location>
</feature>
<feature type="region of interest" description="Disordered" evidence="1">
    <location>
        <begin position="790"/>
        <end position="809"/>
    </location>
</feature>
<proteinExistence type="predicted"/>
<dbReference type="AlphaFoldDB" id="A0A7W9SUY2"/>
<accession>A0A7W9SUY2</accession>
<name>A0A7W9SUY2_ARMRO</name>
<organism evidence="2 3">
    <name type="scientific">Armatimonas rosea</name>
    <dbReference type="NCBI Taxonomy" id="685828"/>
    <lineage>
        <taxon>Bacteria</taxon>
        <taxon>Bacillati</taxon>
        <taxon>Armatimonadota</taxon>
        <taxon>Armatimonadia</taxon>
        <taxon>Armatimonadales</taxon>
        <taxon>Armatimonadaceae</taxon>
        <taxon>Armatimonas</taxon>
    </lineage>
</organism>